<evidence type="ECO:0000256" key="5">
    <source>
        <dbReference type="ARBA" id="ARBA00011245"/>
    </source>
</evidence>
<evidence type="ECO:0000256" key="1">
    <source>
        <dbReference type="ARBA" id="ARBA00001946"/>
    </source>
</evidence>
<evidence type="ECO:0000256" key="15">
    <source>
        <dbReference type="ARBA" id="ARBA00030592"/>
    </source>
</evidence>
<dbReference type="GO" id="GO:0046872">
    <property type="term" value="F:metal ion binding"/>
    <property type="evidence" value="ECO:0007669"/>
    <property type="project" value="UniProtKB-KW"/>
</dbReference>
<keyword evidence="11 18" id="KW-0547">Nucleotide-binding</keyword>
<feature type="domain" description="Mur ligase C-terminal" evidence="19">
    <location>
        <begin position="301"/>
        <end position="417"/>
    </location>
</feature>
<dbReference type="EMBL" id="QWVS01000053">
    <property type="protein sequence ID" value="RID82122.1"/>
    <property type="molecule type" value="Genomic_DNA"/>
</dbReference>
<organism evidence="21 22">
    <name type="scientific">Peribacillus asahii</name>
    <dbReference type="NCBI Taxonomy" id="228899"/>
    <lineage>
        <taxon>Bacteria</taxon>
        <taxon>Bacillati</taxon>
        <taxon>Bacillota</taxon>
        <taxon>Bacilli</taxon>
        <taxon>Bacillales</taxon>
        <taxon>Bacillaceae</taxon>
        <taxon>Peribacillus</taxon>
    </lineage>
</organism>
<dbReference type="GO" id="GO:0008841">
    <property type="term" value="F:dihydrofolate synthase activity"/>
    <property type="evidence" value="ECO:0007669"/>
    <property type="project" value="UniProtKB-EC"/>
</dbReference>
<evidence type="ECO:0000256" key="14">
    <source>
        <dbReference type="ARBA" id="ARBA00022909"/>
    </source>
</evidence>
<dbReference type="PANTHER" id="PTHR11136">
    <property type="entry name" value="FOLYLPOLYGLUTAMATE SYNTHASE-RELATED"/>
    <property type="match status" value="1"/>
</dbReference>
<reference evidence="21 22" key="1">
    <citation type="submission" date="2018-08" db="EMBL/GenBank/DDBJ databases">
        <title>Bacillus jemisoniae sp. nov., Bacillus chryseoplanitiae sp. nov., Bacillus resnikiae sp. nov., and Bacillus frankliniae sp. nov., isolated from Viking spacecraft and associated surfaces.</title>
        <authorList>
            <person name="Seuylemezian A."/>
            <person name="Vaishampayan P."/>
        </authorList>
    </citation>
    <scope>NUCLEOTIDE SEQUENCE [LARGE SCALE GENOMIC DNA]</scope>
    <source>
        <strain evidence="21 22">MA001</strain>
    </source>
</reference>
<name>A0A398AWV2_9BACI</name>
<dbReference type="Proteomes" id="UP000266016">
    <property type="component" value="Unassembled WGS sequence"/>
</dbReference>
<comment type="similarity">
    <text evidence="4 18">Belongs to the folylpolyglutamate synthase family.</text>
</comment>
<comment type="catalytic activity">
    <reaction evidence="16">
        <text>(6S)-5,6,7,8-tetrahydrofolyl-(gamma-L-Glu)(n) + L-glutamate + ATP = (6S)-5,6,7,8-tetrahydrofolyl-(gamma-L-Glu)(n+1) + ADP + phosphate + H(+)</text>
        <dbReference type="Rhea" id="RHEA:10580"/>
        <dbReference type="Rhea" id="RHEA-COMP:14738"/>
        <dbReference type="Rhea" id="RHEA-COMP:14740"/>
        <dbReference type="ChEBI" id="CHEBI:15378"/>
        <dbReference type="ChEBI" id="CHEBI:29985"/>
        <dbReference type="ChEBI" id="CHEBI:30616"/>
        <dbReference type="ChEBI" id="CHEBI:43474"/>
        <dbReference type="ChEBI" id="CHEBI:141005"/>
        <dbReference type="ChEBI" id="CHEBI:456216"/>
        <dbReference type="EC" id="6.3.2.17"/>
    </reaction>
</comment>
<evidence type="ECO:0000313" key="22">
    <source>
        <dbReference type="Proteomes" id="UP000266016"/>
    </source>
</evidence>
<dbReference type="NCBIfam" id="TIGR01499">
    <property type="entry name" value="folC"/>
    <property type="match status" value="1"/>
</dbReference>
<comment type="pathway">
    <text evidence="2">Cofactor biosynthesis; tetrahydrofolate biosynthesis; 7,8-dihydrofolate from 2-amino-4-hydroxy-6-hydroxymethyl-7,8-dihydropteridine diphosphate and 4-aminobenzoate: step 2/2.</text>
</comment>
<dbReference type="Gene3D" id="3.90.190.20">
    <property type="entry name" value="Mur ligase, C-terminal domain"/>
    <property type="match status" value="1"/>
</dbReference>
<keyword evidence="10" id="KW-0479">Metal-binding</keyword>
<evidence type="ECO:0000256" key="12">
    <source>
        <dbReference type="ARBA" id="ARBA00022840"/>
    </source>
</evidence>
<evidence type="ECO:0000256" key="18">
    <source>
        <dbReference type="PIRNR" id="PIRNR001563"/>
    </source>
</evidence>
<evidence type="ECO:0000256" key="9">
    <source>
        <dbReference type="ARBA" id="ARBA00022598"/>
    </source>
</evidence>
<evidence type="ECO:0000313" key="21">
    <source>
        <dbReference type="EMBL" id="RID82122.1"/>
    </source>
</evidence>
<keyword evidence="14" id="KW-0289">Folate biosynthesis</keyword>
<protein>
    <recommendedName>
        <fullName evidence="8">Dihydrofolate synthase/folylpolyglutamate synthase</fullName>
        <ecNumber evidence="6">6.3.2.12</ecNumber>
        <ecNumber evidence="7">6.3.2.17</ecNumber>
    </recommendedName>
    <alternativeName>
        <fullName evidence="15">Tetrahydrofolylpolyglutamate synthase</fullName>
    </alternativeName>
</protein>
<keyword evidence="9 18" id="KW-0436">Ligase</keyword>
<dbReference type="FunFam" id="3.40.1190.10:FF:000004">
    <property type="entry name" value="Dihydrofolate synthase/folylpolyglutamate synthase"/>
    <property type="match status" value="1"/>
</dbReference>
<dbReference type="Gene3D" id="3.40.1190.10">
    <property type="entry name" value="Mur-like, catalytic domain"/>
    <property type="match status" value="1"/>
</dbReference>
<evidence type="ECO:0000256" key="2">
    <source>
        <dbReference type="ARBA" id="ARBA00004799"/>
    </source>
</evidence>
<evidence type="ECO:0000256" key="7">
    <source>
        <dbReference type="ARBA" id="ARBA00013025"/>
    </source>
</evidence>
<dbReference type="AlphaFoldDB" id="A0A398AWV2"/>
<dbReference type="PANTHER" id="PTHR11136:SF0">
    <property type="entry name" value="DIHYDROFOLATE SYNTHETASE-RELATED"/>
    <property type="match status" value="1"/>
</dbReference>
<comment type="pathway">
    <text evidence="3">Cofactor biosynthesis; tetrahydrofolylpolyglutamate biosynthesis.</text>
</comment>
<dbReference type="InterPro" id="IPR018109">
    <property type="entry name" value="Folylpolyglutamate_synth_CS"/>
</dbReference>
<feature type="domain" description="Mur ligase central" evidence="20">
    <location>
        <begin position="51"/>
        <end position="276"/>
    </location>
</feature>
<dbReference type="GO" id="GO:0004326">
    <property type="term" value="F:tetrahydrofolylpolyglutamate synthase activity"/>
    <property type="evidence" value="ECO:0007669"/>
    <property type="project" value="UniProtKB-EC"/>
</dbReference>
<dbReference type="Pfam" id="PF02875">
    <property type="entry name" value="Mur_ligase_C"/>
    <property type="match status" value="1"/>
</dbReference>
<dbReference type="InterPro" id="IPR001645">
    <property type="entry name" value="Folylpolyglutamate_synth"/>
</dbReference>
<keyword evidence="12 18" id="KW-0067">ATP-binding</keyword>
<dbReference type="EC" id="6.3.2.17" evidence="7"/>
<evidence type="ECO:0000256" key="3">
    <source>
        <dbReference type="ARBA" id="ARBA00005150"/>
    </source>
</evidence>
<evidence type="ECO:0000259" key="20">
    <source>
        <dbReference type="Pfam" id="PF08245"/>
    </source>
</evidence>
<dbReference type="Pfam" id="PF08245">
    <property type="entry name" value="Mur_ligase_M"/>
    <property type="match status" value="1"/>
</dbReference>
<dbReference type="SUPFAM" id="SSF53623">
    <property type="entry name" value="MurD-like peptide ligases, catalytic domain"/>
    <property type="match status" value="1"/>
</dbReference>
<accession>A0A398AWV2</accession>
<dbReference type="InterPro" id="IPR036615">
    <property type="entry name" value="Mur_ligase_C_dom_sf"/>
</dbReference>
<dbReference type="InterPro" id="IPR004101">
    <property type="entry name" value="Mur_ligase_C"/>
</dbReference>
<dbReference type="PROSITE" id="PS01012">
    <property type="entry name" value="FOLYLPOLYGLU_SYNT_2"/>
    <property type="match status" value="1"/>
</dbReference>
<dbReference type="PIRSF" id="PIRSF001563">
    <property type="entry name" value="Folylpolyglu_synth"/>
    <property type="match status" value="1"/>
</dbReference>
<comment type="caution">
    <text evidence="21">The sequence shown here is derived from an EMBL/GenBank/DDBJ whole genome shotgun (WGS) entry which is preliminary data.</text>
</comment>
<evidence type="ECO:0000256" key="16">
    <source>
        <dbReference type="ARBA" id="ARBA00047493"/>
    </source>
</evidence>
<dbReference type="InterPro" id="IPR036565">
    <property type="entry name" value="Mur-like_cat_sf"/>
</dbReference>
<dbReference type="GO" id="GO:0005524">
    <property type="term" value="F:ATP binding"/>
    <property type="evidence" value="ECO:0007669"/>
    <property type="project" value="UniProtKB-KW"/>
</dbReference>
<evidence type="ECO:0000256" key="4">
    <source>
        <dbReference type="ARBA" id="ARBA00008276"/>
    </source>
</evidence>
<dbReference type="InterPro" id="IPR013221">
    <property type="entry name" value="Mur_ligase_cen"/>
</dbReference>
<evidence type="ECO:0000256" key="8">
    <source>
        <dbReference type="ARBA" id="ARBA00019357"/>
    </source>
</evidence>
<keyword evidence="13" id="KW-0460">Magnesium</keyword>
<evidence type="ECO:0000259" key="19">
    <source>
        <dbReference type="Pfam" id="PF02875"/>
    </source>
</evidence>
<keyword evidence="22" id="KW-1185">Reference proteome</keyword>
<comment type="cofactor">
    <cofactor evidence="1">
        <name>Mg(2+)</name>
        <dbReference type="ChEBI" id="CHEBI:18420"/>
    </cofactor>
</comment>
<evidence type="ECO:0000256" key="10">
    <source>
        <dbReference type="ARBA" id="ARBA00022723"/>
    </source>
</evidence>
<dbReference type="SUPFAM" id="SSF53244">
    <property type="entry name" value="MurD-like peptide ligases, peptide-binding domain"/>
    <property type="match status" value="1"/>
</dbReference>
<comment type="catalytic activity">
    <reaction evidence="17">
        <text>7,8-dihydropteroate + L-glutamate + ATP = 7,8-dihydrofolate + ADP + phosphate + H(+)</text>
        <dbReference type="Rhea" id="RHEA:23584"/>
        <dbReference type="ChEBI" id="CHEBI:15378"/>
        <dbReference type="ChEBI" id="CHEBI:17839"/>
        <dbReference type="ChEBI" id="CHEBI:29985"/>
        <dbReference type="ChEBI" id="CHEBI:30616"/>
        <dbReference type="ChEBI" id="CHEBI:43474"/>
        <dbReference type="ChEBI" id="CHEBI:57451"/>
        <dbReference type="ChEBI" id="CHEBI:456216"/>
        <dbReference type="EC" id="6.3.2.12"/>
    </reaction>
</comment>
<gene>
    <name evidence="21" type="ORF">D1953_18895</name>
</gene>
<dbReference type="GO" id="GO:0046656">
    <property type="term" value="P:folic acid biosynthetic process"/>
    <property type="evidence" value="ECO:0007669"/>
    <property type="project" value="UniProtKB-KW"/>
</dbReference>
<evidence type="ECO:0000256" key="17">
    <source>
        <dbReference type="ARBA" id="ARBA00049161"/>
    </source>
</evidence>
<comment type="subunit">
    <text evidence="5">Monomer.</text>
</comment>
<sequence length="435" mass="49221">MNQMLTTMNEINQFFEHRSVQLGMNFGLSRMEQLLAKLGNPHKELKYIHLAGSNGKGSTLHYIKEMMIAEGYTIASFTSPYLEKMNEQLKINDEMIRDEDFVAVFQLLWPVIQEMDEAENGPTQFEILTVMAFCYFKNCKVDIVLLEAGLGGRLDSTNVIEPLLSIITSISLEHTNILGNTLAAIASEKAGIIKNGAPIVSGVTEEEPAQVIQQKAQSLNAPYFQLTKDIVIRNLEHREAAQSFTFAFRDTVLEQLELQMLGRHQVANAALAVAAVVLLQDSFAVSEESIRKGLREAKWNGRFEKIQDKPTVILDGAHNPAGIGVLIQTLKEQYPKQKYRFVFSALRDKNYSEMIRLVDNVASQIFFTEFTHERAEKATILYETSNAKQKHIDFNWQTCLTHALTAEEDEIVVITGSLYFLSLVRGYMKERKDKV</sequence>
<evidence type="ECO:0000256" key="6">
    <source>
        <dbReference type="ARBA" id="ARBA00013023"/>
    </source>
</evidence>
<evidence type="ECO:0000256" key="13">
    <source>
        <dbReference type="ARBA" id="ARBA00022842"/>
    </source>
</evidence>
<evidence type="ECO:0000256" key="11">
    <source>
        <dbReference type="ARBA" id="ARBA00022741"/>
    </source>
</evidence>
<dbReference type="EC" id="6.3.2.12" evidence="6"/>
<proteinExistence type="inferred from homology"/>
<dbReference type="GO" id="GO:0005737">
    <property type="term" value="C:cytoplasm"/>
    <property type="evidence" value="ECO:0007669"/>
    <property type="project" value="TreeGrafter"/>
</dbReference>